<evidence type="ECO:0000313" key="2">
    <source>
        <dbReference type="EMBL" id="MFC6152213.1"/>
    </source>
</evidence>
<sequence length="154" mass="16521">MDDPDLVSSGRACAAVPLVDGELPLAPARNVGARYALERGARVLVFLDVDCLALPGLGEGYRDAERAEPDVVWSGPVTYLQAPLKKYPEHPEHLDRPHPPLARLPRGASVYVGRTPTSSGHCHLPVRPPQGKTQAVSTTSTSGTEQRTRTLRAA</sequence>
<dbReference type="CDD" id="cd00761">
    <property type="entry name" value="Glyco_tranf_GTA_type"/>
    <property type="match status" value="1"/>
</dbReference>
<organism evidence="2 3">
    <name type="scientific">Nocardioides yefusunii</name>
    <dbReference type="NCBI Taxonomy" id="2500546"/>
    <lineage>
        <taxon>Bacteria</taxon>
        <taxon>Bacillati</taxon>
        <taxon>Actinomycetota</taxon>
        <taxon>Actinomycetes</taxon>
        <taxon>Propionibacteriales</taxon>
        <taxon>Nocardioidaceae</taxon>
        <taxon>Nocardioides</taxon>
    </lineage>
</organism>
<dbReference type="RefSeq" id="WP_206611408.1">
    <property type="nucleotide sequence ID" value="NZ_CP034929.1"/>
</dbReference>
<dbReference type="EMBL" id="JBHSQI010000001">
    <property type="protein sequence ID" value="MFC6152213.1"/>
    <property type="molecule type" value="Genomic_DNA"/>
</dbReference>
<protein>
    <recommendedName>
        <fullName evidence="4">Glycosyltransferase</fullName>
    </recommendedName>
</protein>
<proteinExistence type="predicted"/>
<gene>
    <name evidence="2" type="ORF">ACFPWU_00830</name>
</gene>
<feature type="region of interest" description="Disordered" evidence="1">
    <location>
        <begin position="115"/>
        <end position="154"/>
    </location>
</feature>
<name>A0ABW1QSE4_9ACTN</name>
<dbReference type="SUPFAM" id="SSF53448">
    <property type="entry name" value="Nucleotide-diphospho-sugar transferases"/>
    <property type="match status" value="1"/>
</dbReference>
<evidence type="ECO:0008006" key="4">
    <source>
        <dbReference type="Google" id="ProtNLM"/>
    </source>
</evidence>
<evidence type="ECO:0000256" key="1">
    <source>
        <dbReference type="SAM" id="MobiDB-lite"/>
    </source>
</evidence>
<comment type="caution">
    <text evidence="2">The sequence shown here is derived from an EMBL/GenBank/DDBJ whole genome shotgun (WGS) entry which is preliminary data.</text>
</comment>
<evidence type="ECO:0000313" key="3">
    <source>
        <dbReference type="Proteomes" id="UP001596098"/>
    </source>
</evidence>
<reference evidence="3" key="1">
    <citation type="journal article" date="2019" name="Int. J. Syst. Evol. Microbiol.">
        <title>The Global Catalogue of Microorganisms (GCM) 10K type strain sequencing project: providing services to taxonomists for standard genome sequencing and annotation.</title>
        <authorList>
            <consortium name="The Broad Institute Genomics Platform"/>
            <consortium name="The Broad Institute Genome Sequencing Center for Infectious Disease"/>
            <person name="Wu L."/>
            <person name="Ma J."/>
        </authorList>
    </citation>
    <scope>NUCLEOTIDE SEQUENCE [LARGE SCALE GENOMIC DNA]</scope>
    <source>
        <strain evidence="3">DFY28</strain>
    </source>
</reference>
<keyword evidence="3" id="KW-1185">Reference proteome</keyword>
<accession>A0ABW1QSE4</accession>
<dbReference type="Proteomes" id="UP001596098">
    <property type="component" value="Unassembled WGS sequence"/>
</dbReference>
<dbReference type="InterPro" id="IPR029044">
    <property type="entry name" value="Nucleotide-diphossugar_trans"/>
</dbReference>
<feature type="compositionally biased region" description="Polar residues" evidence="1">
    <location>
        <begin position="131"/>
        <end position="145"/>
    </location>
</feature>